<accession>A0A485KAA9</accession>
<evidence type="ECO:0000313" key="1">
    <source>
        <dbReference type="EMBL" id="KAF0717021.1"/>
    </source>
</evidence>
<dbReference type="AlphaFoldDB" id="A0A485KAA9"/>
<reference evidence="1" key="2">
    <citation type="submission" date="2019-06" db="EMBL/GenBank/DDBJ databases">
        <title>Genomics analysis of Aphanomyces spp. identifies a new class of oomycete effector associated with host adaptation.</title>
        <authorList>
            <person name="Gaulin E."/>
        </authorList>
    </citation>
    <scope>NUCLEOTIDE SEQUENCE</scope>
    <source>
        <strain evidence="1">CBS 578.67</strain>
    </source>
</reference>
<name>A0A485KAA9_9STRA</name>
<organism evidence="2 3">
    <name type="scientific">Aphanomyces stellatus</name>
    <dbReference type="NCBI Taxonomy" id="120398"/>
    <lineage>
        <taxon>Eukaryota</taxon>
        <taxon>Sar</taxon>
        <taxon>Stramenopiles</taxon>
        <taxon>Oomycota</taxon>
        <taxon>Saprolegniomycetes</taxon>
        <taxon>Saprolegniales</taxon>
        <taxon>Verrucalvaceae</taxon>
        <taxon>Aphanomyces</taxon>
    </lineage>
</organism>
<proteinExistence type="predicted"/>
<protein>
    <submittedName>
        <fullName evidence="2">Aste57867_2539 protein</fullName>
    </submittedName>
</protein>
<evidence type="ECO:0000313" key="2">
    <source>
        <dbReference type="EMBL" id="VFT79736.1"/>
    </source>
</evidence>
<keyword evidence="3" id="KW-1185">Reference proteome</keyword>
<dbReference type="EMBL" id="VJMH01000315">
    <property type="protein sequence ID" value="KAF0717021.1"/>
    <property type="molecule type" value="Genomic_DNA"/>
</dbReference>
<dbReference type="EMBL" id="CAADRA010000315">
    <property type="protein sequence ID" value="VFT79736.1"/>
    <property type="molecule type" value="Genomic_DNA"/>
</dbReference>
<sequence length="174" mass="18760">MLGTLFRYIPVNLDPAVRNAYLAALFKCTTVADIFGFKWDLSQLDETMLPPALGMRKLNLQQVLLSPTSLSCLAAAICHSTALEGLCIGGLFPAPNCNIEDFDVTNCLKRSRSPTSVRLTSRAGACATPNGHSWGRSWNRANNYGPLNFGPMASQIKGLLSLAAPFKPMKALTA</sequence>
<dbReference type="Proteomes" id="UP000332933">
    <property type="component" value="Unassembled WGS sequence"/>
</dbReference>
<reference evidence="2 3" key="1">
    <citation type="submission" date="2019-03" db="EMBL/GenBank/DDBJ databases">
        <authorList>
            <person name="Gaulin E."/>
            <person name="Dumas B."/>
        </authorList>
    </citation>
    <scope>NUCLEOTIDE SEQUENCE [LARGE SCALE GENOMIC DNA]</scope>
    <source>
        <strain evidence="2">CBS 568.67</strain>
    </source>
</reference>
<gene>
    <name evidence="2" type="primary">Aste57867_2539</name>
    <name evidence="1" type="ORF">As57867_002532</name>
    <name evidence="2" type="ORF">ASTE57867_2539</name>
</gene>
<evidence type="ECO:0000313" key="3">
    <source>
        <dbReference type="Proteomes" id="UP000332933"/>
    </source>
</evidence>